<feature type="region of interest" description="Disordered" evidence="1">
    <location>
        <begin position="1"/>
        <end position="38"/>
    </location>
</feature>
<name>A0ABU3HWA6_9ACTN</name>
<evidence type="ECO:0000313" key="3">
    <source>
        <dbReference type="Proteomes" id="UP001181313"/>
    </source>
</evidence>
<evidence type="ECO:0000256" key="1">
    <source>
        <dbReference type="SAM" id="MobiDB-lite"/>
    </source>
</evidence>
<organism evidence="2 3">
    <name type="scientific">Streptomyces althioticus subsp. attaecolombicae</name>
    <dbReference type="NCBI Taxonomy" id="3075534"/>
    <lineage>
        <taxon>Bacteria</taxon>
        <taxon>Bacillati</taxon>
        <taxon>Actinomycetota</taxon>
        <taxon>Actinomycetes</taxon>
        <taxon>Kitasatosporales</taxon>
        <taxon>Streptomycetaceae</taxon>
        <taxon>Streptomyces</taxon>
        <taxon>Streptomyces althioticus group</taxon>
    </lineage>
</organism>
<accession>A0ABU3HWA6</accession>
<keyword evidence="3" id="KW-1185">Reference proteome</keyword>
<sequence length="60" mass="6554">AFRLGGETPPLPCSAGVSFLPREREVPPPRPEGRGIHERNQMNVLTELLAGVVHLVGWLV</sequence>
<evidence type="ECO:0000313" key="2">
    <source>
        <dbReference type="EMBL" id="MDT3724966.1"/>
    </source>
</evidence>
<feature type="non-terminal residue" evidence="2">
    <location>
        <position position="1"/>
    </location>
</feature>
<feature type="compositionally biased region" description="Basic and acidic residues" evidence="1">
    <location>
        <begin position="21"/>
        <end position="38"/>
    </location>
</feature>
<reference evidence="2" key="1">
    <citation type="submission" date="2024-05" db="EMBL/GenBank/DDBJ databases">
        <title>30 novel species of actinomycetes from the DSMZ collection.</title>
        <authorList>
            <person name="Nouioui I."/>
        </authorList>
    </citation>
    <scope>NUCLEOTIDE SEQUENCE</scope>
    <source>
        <strain evidence="2">DSM 41972</strain>
    </source>
</reference>
<proteinExistence type="predicted"/>
<dbReference type="EMBL" id="JAVSGH010000007">
    <property type="protein sequence ID" value="MDT3724966.1"/>
    <property type="molecule type" value="Genomic_DNA"/>
</dbReference>
<dbReference type="Proteomes" id="UP001181313">
    <property type="component" value="Unassembled WGS sequence"/>
</dbReference>
<gene>
    <name evidence="2" type="ORF">ROS62_08690</name>
</gene>
<comment type="caution">
    <text evidence="2">The sequence shown here is derived from an EMBL/GenBank/DDBJ whole genome shotgun (WGS) entry which is preliminary data.</text>
</comment>
<protein>
    <submittedName>
        <fullName evidence="2">Uncharacterized protein</fullName>
    </submittedName>
</protein>